<organism evidence="1 2">
    <name type="scientific">Candidatus Yanofskybacteria bacterium RIFCSPHIGHO2_02_FULL_38_22b</name>
    <dbReference type="NCBI Taxonomy" id="1802673"/>
    <lineage>
        <taxon>Bacteria</taxon>
        <taxon>Candidatus Yanofskyibacteriota</taxon>
    </lineage>
</organism>
<dbReference type="EMBL" id="MGJN01000007">
    <property type="protein sequence ID" value="OGN07321.1"/>
    <property type="molecule type" value="Genomic_DNA"/>
</dbReference>
<evidence type="ECO:0000313" key="2">
    <source>
        <dbReference type="Proteomes" id="UP000176834"/>
    </source>
</evidence>
<accession>A0A1F8F2G0</accession>
<dbReference type="Proteomes" id="UP000176834">
    <property type="component" value="Unassembled WGS sequence"/>
</dbReference>
<comment type="caution">
    <text evidence="1">The sequence shown here is derived from an EMBL/GenBank/DDBJ whole genome shotgun (WGS) entry which is preliminary data.</text>
</comment>
<sequence>MNIAVLLYDQLSSIRPLPFSLSDLLLVVYFHDIEKPWKYELREDGQLYYKPSMQTKEGHQQFRMAKLKSYGIVFTPEQENGMKYAEGELNDYSNRHRVMGPLACAAHMCDVCSARLWFNHPMENNDPWPGAKRIRD</sequence>
<evidence type="ECO:0000313" key="1">
    <source>
        <dbReference type="EMBL" id="OGN07321.1"/>
    </source>
</evidence>
<protein>
    <recommendedName>
        <fullName evidence="3">HD domain-containing protein</fullName>
    </recommendedName>
</protein>
<dbReference type="AlphaFoldDB" id="A0A1F8F2G0"/>
<gene>
    <name evidence="1" type="ORF">A3B86_01025</name>
</gene>
<evidence type="ECO:0008006" key="3">
    <source>
        <dbReference type="Google" id="ProtNLM"/>
    </source>
</evidence>
<proteinExistence type="predicted"/>
<name>A0A1F8F2G0_9BACT</name>
<reference evidence="1 2" key="1">
    <citation type="journal article" date="2016" name="Nat. Commun.">
        <title>Thousands of microbial genomes shed light on interconnected biogeochemical processes in an aquifer system.</title>
        <authorList>
            <person name="Anantharaman K."/>
            <person name="Brown C.T."/>
            <person name="Hug L.A."/>
            <person name="Sharon I."/>
            <person name="Castelle C.J."/>
            <person name="Probst A.J."/>
            <person name="Thomas B.C."/>
            <person name="Singh A."/>
            <person name="Wilkins M.J."/>
            <person name="Karaoz U."/>
            <person name="Brodie E.L."/>
            <person name="Williams K.H."/>
            <person name="Hubbard S.S."/>
            <person name="Banfield J.F."/>
        </authorList>
    </citation>
    <scope>NUCLEOTIDE SEQUENCE [LARGE SCALE GENOMIC DNA]</scope>
</reference>